<feature type="binding site" evidence="4">
    <location>
        <position position="110"/>
    </location>
    <ligand>
        <name>Mg(2+)</name>
        <dbReference type="ChEBI" id="CHEBI:18420"/>
    </ligand>
</feature>
<protein>
    <recommendedName>
        <fullName evidence="4">Molybdenum cofactor guanylyltransferase</fullName>
        <shortName evidence="4">MoCo guanylyltransferase</shortName>
        <ecNumber evidence="4">2.7.7.77</ecNumber>
    </recommendedName>
    <alternativeName>
        <fullName evidence="4">GTP:molybdopterin guanylyltransferase</fullName>
    </alternativeName>
    <alternativeName>
        <fullName evidence="4">Mo-MPT guanylyltransferase</fullName>
    </alternativeName>
    <alternativeName>
        <fullName evidence="4">Molybdopterin guanylyltransferase</fullName>
    </alternativeName>
    <alternativeName>
        <fullName evidence="4">Molybdopterin-guanine dinucleotide synthase</fullName>
        <shortName evidence="4">MGD synthase</shortName>
    </alternativeName>
</protein>
<dbReference type="InterPro" id="IPR027417">
    <property type="entry name" value="P-loop_NTPase"/>
</dbReference>
<dbReference type="CDD" id="cd03116">
    <property type="entry name" value="MobB"/>
    <property type="match status" value="1"/>
</dbReference>
<dbReference type="NCBIfam" id="TIGR00176">
    <property type="entry name" value="mobB"/>
    <property type="match status" value="1"/>
</dbReference>
<dbReference type="PANTHER" id="PTHR40072">
    <property type="entry name" value="MOLYBDOPTERIN-GUANINE DINUCLEOTIDE BIOSYNTHESIS ADAPTER PROTEIN-RELATED"/>
    <property type="match status" value="1"/>
</dbReference>
<accession>A0A1E3H151</accession>
<keyword evidence="2 4" id="KW-0342">GTP-binding</keyword>
<feature type="binding site" evidence="4">
    <location>
        <begin position="16"/>
        <end position="18"/>
    </location>
    <ligand>
        <name>GTP</name>
        <dbReference type="ChEBI" id="CHEBI:37565"/>
    </ligand>
</feature>
<dbReference type="SUPFAM" id="SSF53448">
    <property type="entry name" value="Nucleotide-diphospho-sugar transferases"/>
    <property type="match status" value="1"/>
</dbReference>
<dbReference type="CDD" id="cd02503">
    <property type="entry name" value="MobA"/>
    <property type="match status" value="1"/>
</dbReference>
<feature type="binding site" evidence="4">
    <location>
        <position position="57"/>
    </location>
    <ligand>
        <name>GTP</name>
        <dbReference type="ChEBI" id="CHEBI:37565"/>
    </ligand>
</feature>
<dbReference type="SUPFAM" id="SSF52540">
    <property type="entry name" value="P-loop containing nucleoside triphosphate hydrolases"/>
    <property type="match status" value="1"/>
</dbReference>
<organism evidence="7 8">
    <name type="scientific">Methylobrevis pamukkalensis</name>
    <dbReference type="NCBI Taxonomy" id="1439726"/>
    <lineage>
        <taxon>Bacteria</taxon>
        <taxon>Pseudomonadati</taxon>
        <taxon>Pseudomonadota</taxon>
        <taxon>Alphaproteobacteria</taxon>
        <taxon>Hyphomicrobiales</taxon>
        <taxon>Pleomorphomonadaceae</taxon>
        <taxon>Methylobrevis</taxon>
    </lineage>
</organism>
<evidence type="ECO:0000313" key="7">
    <source>
        <dbReference type="EMBL" id="ODN70024.1"/>
    </source>
</evidence>
<keyword evidence="4" id="KW-0963">Cytoplasm</keyword>
<comment type="catalytic activity">
    <reaction evidence="4">
        <text>Mo-molybdopterin + GTP + H(+) = Mo-molybdopterin guanine dinucleotide + diphosphate</text>
        <dbReference type="Rhea" id="RHEA:34243"/>
        <dbReference type="ChEBI" id="CHEBI:15378"/>
        <dbReference type="ChEBI" id="CHEBI:33019"/>
        <dbReference type="ChEBI" id="CHEBI:37565"/>
        <dbReference type="ChEBI" id="CHEBI:71302"/>
        <dbReference type="ChEBI" id="CHEBI:71310"/>
        <dbReference type="EC" id="2.7.7.77"/>
    </reaction>
</comment>
<dbReference type="Pfam" id="PF03205">
    <property type="entry name" value="MobB"/>
    <property type="match status" value="1"/>
</dbReference>
<dbReference type="InterPro" id="IPR052539">
    <property type="entry name" value="MGD_biosynthesis_adapter"/>
</dbReference>
<dbReference type="GO" id="GO:0005525">
    <property type="term" value="F:GTP binding"/>
    <property type="evidence" value="ECO:0007669"/>
    <property type="project" value="UniProtKB-UniRule"/>
</dbReference>
<dbReference type="PANTHER" id="PTHR40072:SF1">
    <property type="entry name" value="MOLYBDOPTERIN-GUANINE DINUCLEOTIDE BIOSYNTHESIS ADAPTER PROTEIN"/>
    <property type="match status" value="1"/>
</dbReference>
<feature type="binding site" evidence="4">
    <location>
        <position position="75"/>
    </location>
    <ligand>
        <name>GTP</name>
        <dbReference type="ChEBI" id="CHEBI:37565"/>
    </ligand>
</feature>
<keyword evidence="1 4" id="KW-0460">Magnesium</keyword>
<feature type="domain" description="Molybdopterin-guanine dinucleotide biosynthesis protein B (MobB)" evidence="5">
    <location>
        <begin position="226"/>
        <end position="359"/>
    </location>
</feature>
<comment type="function">
    <text evidence="4">Transfers a GMP moiety from GTP to Mo-molybdopterin (Mo-MPT) cofactor (Moco or molybdenum cofactor) to form Mo-molybdopterin guanine dinucleotide (Mo-MGD) cofactor.</text>
</comment>
<comment type="caution">
    <text evidence="7">The sequence shown here is derived from an EMBL/GenBank/DDBJ whole genome shotgun (WGS) entry which is preliminary data.</text>
</comment>
<reference evidence="7 8" key="1">
    <citation type="submission" date="2016-07" db="EMBL/GenBank/DDBJ databases">
        <title>Draft Genome Sequence of Methylobrevis pamukkalensis PK2.</title>
        <authorList>
            <person name="Vasilenko O.V."/>
            <person name="Doronina N.V."/>
            <person name="Shmareva M.N."/>
            <person name="Tarlachkov S.V."/>
            <person name="Mustakhimov I."/>
            <person name="Trotsenko Y.A."/>
        </authorList>
    </citation>
    <scope>NUCLEOTIDE SEQUENCE [LARGE SCALE GENOMIC DNA]</scope>
    <source>
        <strain evidence="7 8">PK2</strain>
    </source>
</reference>
<dbReference type="GO" id="GO:0046872">
    <property type="term" value="F:metal ion binding"/>
    <property type="evidence" value="ECO:0007669"/>
    <property type="project" value="UniProtKB-KW"/>
</dbReference>
<name>A0A1E3H151_9HYPH</name>
<dbReference type="InterPro" id="IPR025877">
    <property type="entry name" value="MobA-like_NTP_Trfase"/>
</dbReference>
<dbReference type="GO" id="GO:0005737">
    <property type="term" value="C:cytoplasm"/>
    <property type="evidence" value="ECO:0007669"/>
    <property type="project" value="UniProtKB-SubCell"/>
</dbReference>
<comment type="subunit">
    <text evidence="4">Monomer.</text>
</comment>
<gene>
    <name evidence="7" type="primary">mobB</name>
    <name evidence="4" type="synonym">mobA</name>
    <name evidence="7" type="ORF">A6302_02680</name>
</gene>
<dbReference type="NCBIfam" id="TIGR02665">
    <property type="entry name" value="molyb_mobA"/>
    <property type="match status" value="1"/>
</dbReference>
<dbReference type="Proteomes" id="UP000094622">
    <property type="component" value="Unassembled WGS sequence"/>
</dbReference>
<comment type="similarity">
    <text evidence="4">Belongs to the MobA family.</text>
</comment>
<feature type="binding site" evidence="4">
    <location>
        <position position="29"/>
    </location>
    <ligand>
        <name>GTP</name>
        <dbReference type="ChEBI" id="CHEBI:37565"/>
    </ligand>
</feature>
<dbReference type="InterPro" id="IPR004435">
    <property type="entry name" value="MobB_dom"/>
</dbReference>
<dbReference type="InterPro" id="IPR013482">
    <property type="entry name" value="Molybde_CF_guanTrfase"/>
</dbReference>
<keyword evidence="8" id="KW-1185">Reference proteome</keyword>
<feature type="binding site" evidence="4">
    <location>
        <position position="110"/>
    </location>
    <ligand>
        <name>GTP</name>
        <dbReference type="ChEBI" id="CHEBI:37565"/>
    </ligand>
</feature>
<comment type="domain">
    <text evidence="4">The N-terminal domain determines nucleotide recognition and specific binding, while the C-terminal domain determines the specific binding to the target protein.</text>
</comment>
<evidence type="ECO:0000256" key="3">
    <source>
        <dbReference type="ARBA" id="ARBA00023150"/>
    </source>
</evidence>
<keyword evidence="4" id="KW-0479">Metal-binding</keyword>
<dbReference type="OrthoDB" id="9788394at2"/>
<dbReference type="GO" id="GO:0061603">
    <property type="term" value="F:molybdenum cofactor guanylyltransferase activity"/>
    <property type="evidence" value="ECO:0007669"/>
    <property type="project" value="UniProtKB-EC"/>
</dbReference>
<dbReference type="EMBL" id="MCRJ01000065">
    <property type="protein sequence ID" value="ODN70024.1"/>
    <property type="molecule type" value="Genomic_DNA"/>
</dbReference>
<dbReference type="Gene3D" id="3.90.550.10">
    <property type="entry name" value="Spore Coat Polysaccharide Biosynthesis Protein SpsA, Chain A"/>
    <property type="match status" value="1"/>
</dbReference>
<proteinExistence type="inferred from homology"/>
<keyword evidence="4" id="KW-0808">Transferase</keyword>
<dbReference type="Gene3D" id="3.40.50.300">
    <property type="entry name" value="P-loop containing nucleotide triphosphate hydrolases"/>
    <property type="match status" value="1"/>
</dbReference>
<keyword evidence="4" id="KW-0547">Nucleotide-binding</keyword>
<dbReference type="EC" id="2.7.7.77" evidence="4"/>
<dbReference type="GO" id="GO:0006777">
    <property type="term" value="P:Mo-molybdopterin cofactor biosynthetic process"/>
    <property type="evidence" value="ECO:0007669"/>
    <property type="project" value="UniProtKB-KW"/>
</dbReference>
<evidence type="ECO:0000259" key="5">
    <source>
        <dbReference type="Pfam" id="PF03205"/>
    </source>
</evidence>
<evidence type="ECO:0000256" key="2">
    <source>
        <dbReference type="ARBA" id="ARBA00023134"/>
    </source>
</evidence>
<keyword evidence="3 4" id="KW-0501">Molybdenum cofactor biosynthesis</keyword>
<feature type="domain" description="MobA-like NTP transferase" evidence="6">
    <location>
        <begin position="13"/>
        <end position="169"/>
    </location>
</feature>
<dbReference type="Pfam" id="PF12804">
    <property type="entry name" value="NTP_transf_3"/>
    <property type="match status" value="1"/>
</dbReference>
<dbReference type="HAMAP" id="MF_00316">
    <property type="entry name" value="MobA"/>
    <property type="match status" value="1"/>
</dbReference>
<dbReference type="InterPro" id="IPR029044">
    <property type="entry name" value="Nucleotide-diphossugar_trans"/>
</dbReference>
<comment type="cofactor">
    <cofactor evidence="4">
        <name>Mg(2+)</name>
        <dbReference type="ChEBI" id="CHEBI:18420"/>
    </cofactor>
</comment>
<evidence type="ECO:0000256" key="1">
    <source>
        <dbReference type="ARBA" id="ARBA00022842"/>
    </source>
</evidence>
<dbReference type="PATRIC" id="fig|1439726.3.peg.2825"/>
<dbReference type="AlphaFoldDB" id="A0A1E3H151"/>
<evidence type="ECO:0000259" key="6">
    <source>
        <dbReference type="Pfam" id="PF12804"/>
    </source>
</evidence>
<evidence type="ECO:0000256" key="4">
    <source>
        <dbReference type="HAMAP-Rule" id="MF_00316"/>
    </source>
</evidence>
<sequence>MTTPATDSGGIVGCILAGGLSRRMGGSDKSLMMLGPRTLAAHVAARLSPQVDLLILNANGDKDRFAPLGLLVIPDGIPGHLGPLAGVLAALEFTRAHVPGARAVITSPADTPFIPEDLVARLVTGAGESGHIAYAASKVGPHPVCALWPLDLAEPLRAYLSDGGRKVLDFVRDQGEIAVPFEPATLAGQEIDPFVNINRPEDLGALEPFFANLTESDAGTPTGSPVIGVAGWKNSGKTTLVARLVAEIAGRGLRVATVKHAHHSFDIDHEGTDSWRHREAGASEVALVSSRRLAIQTELRGDPEPSLDAVLARLGPADVVIVEGYKGEAIPKIEIRRREAASHDPLAPADPLVAAIVADHPVNDAAGLPVFAIDAVPAIADFILDHVGVHVAAS</sequence>
<evidence type="ECO:0000313" key="8">
    <source>
        <dbReference type="Proteomes" id="UP000094622"/>
    </source>
</evidence>
<comment type="subcellular location">
    <subcellularLocation>
        <location evidence="4">Cytoplasm</location>
    </subcellularLocation>
</comment>